<organism evidence="1 2">
    <name type="scientific">Allacma fusca</name>
    <dbReference type="NCBI Taxonomy" id="39272"/>
    <lineage>
        <taxon>Eukaryota</taxon>
        <taxon>Metazoa</taxon>
        <taxon>Ecdysozoa</taxon>
        <taxon>Arthropoda</taxon>
        <taxon>Hexapoda</taxon>
        <taxon>Collembola</taxon>
        <taxon>Symphypleona</taxon>
        <taxon>Sminthuridae</taxon>
        <taxon>Allacma</taxon>
    </lineage>
</organism>
<dbReference type="AlphaFoldDB" id="A0A8J2L8J8"/>
<protein>
    <submittedName>
        <fullName evidence="1">Uncharacterized protein</fullName>
    </submittedName>
</protein>
<dbReference type="OrthoDB" id="1607513at2759"/>
<evidence type="ECO:0000313" key="2">
    <source>
        <dbReference type="Proteomes" id="UP000708208"/>
    </source>
</evidence>
<gene>
    <name evidence="1" type="ORF">AFUS01_LOCUS28276</name>
</gene>
<dbReference type="EMBL" id="CAJVCH010401913">
    <property type="protein sequence ID" value="CAG7817728.1"/>
    <property type="molecule type" value="Genomic_DNA"/>
</dbReference>
<comment type="caution">
    <text evidence="1">The sequence shown here is derived from an EMBL/GenBank/DDBJ whole genome shotgun (WGS) entry which is preliminary data.</text>
</comment>
<accession>A0A8J2L8J8</accession>
<name>A0A8J2L8J8_9HEXA</name>
<keyword evidence="2" id="KW-1185">Reference proteome</keyword>
<sequence>MTKGILFKEEDKRISTDDTEQPNRKEFTIYERIKRAVRKIRKSNLLSESLRHFCETTNVEPRRLIIDMPVRWNSTCKMLKRCLALRLVSFNGLTAVFNI</sequence>
<proteinExistence type="predicted"/>
<reference evidence="1" key="1">
    <citation type="submission" date="2021-06" db="EMBL/GenBank/DDBJ databases">
        <authorList>
            <person name="Hodson N. C."/>
            <person name="Mongue J. A."/>
            <person name="Jaron S. K."/>
        </authorList>
    </citation>
    <scope>NUCLEOTIDE SEQUENCE</scope>
</reference>
<dbReference type="Proteomes" id="UP000708208">
    <property type="component" value="Unassembled WGS sequence"/>
</dbReference>
<evidence type="ECO:0000313" key="1">
    <source>
        <dbReference type="EMBL" id="CAG7817728.1"/>
    </source>
</evidence>